<accession>A0A4R6K865</accession>
<dbReference type="OrthoDB" id="3203793at2"/>
<organism evidence="2 3">
    <name type="scientific">Kribbella caucasensis</name>
    <dbReference type="NCBI Taxonomy" id="2512215"/>
    <lineage>
        <taxon>Bacteria</taxon>
        <taxon>Bacillati</taxon>
        <taxon>Actinomycetota</taxon>
        <taxon>Actinomycetes</taxon>
        <taxon>Propionibacteriales</taxon>
        <taxon>Kribbellaceae</taxon>
        <taxon>Kribbella</taxon>
    </lineage>
</organism>
<keyword evidence="3" id="KW-1185">Reference proteome</keyword>
<feature type="compositionally biased region" description="Polar residues" evidence="1">
    <location>
        <begin position="509"/>
        <end position="525"/>
    </location>
</feature>
<feature type="region of interest" description="Disordered" evidence="1">
    <location>
        <begin position="90"/>
        <end position="147"/>
    </location>
</feature>
<dbReference type="InterPro" id="IPR046828">
    <property type="entry name" value="RepSA"/>
</dbReference>
<name>A0A4R6K865_9ACTN</name>
<evidence type="ECO:0000313" key="2">
    <source>
        <dbReference type="EMBL" id="TDO45873.1"/>
    </source>
</evidence>
<dbReference type="RefSeq" id="WP_133802484.1">
    <property type="nucleotide sequence ID" value="NZ_SNWQ01000012.1"/>
</dbReference>
<feature type="compositionally biased region" description="Acidic residues" evidence="1">
    <location>
        <begin position="90"/>
        <end position="111"/>
    </location>
</feature>
<dbReference type="EMBL" id="SNWQ01000012">
    <property type="protein sequence ID" value="TDO45873.1"/>
    <property type="molecule type" value="Genomic_DNA"/>
</dbReference>
<dbReference type="Pfam" id="PF20199">
    <property type="entry name" value="RepSA"/>
    <property type="match status" value="1"/>
</dbReference>
<reference evidence="2 3" key="1">
    <citation type="submission" date="2019-03" db="EMBL/GenBank/DDBJ databases">
        <title>Genomic Encyclopedia of Type Strains, Phase III (KMG-III): the genomes of soil and plant-associated and newly described type strains.</title>
        <authorList>
            <person name="Whitman W."/>
        </authorList>
    </citation>
    <scope>NUCLEOTIDE SEQUENCE [LARGE SCALE GENOMIC DNA]</scope>
    <source>
        <strain evidence="2 3">VKM Ac-2527</strain>
    </source>
</reference>
<sequence length="525" mass="58470">MISTLGQVTPDVLHELAVRNGVCVRPVLSRLTDTSTGEQSVVPIPCGSTQHRQCPPCADRARKLRMQQCREGWHRDDEIPGLDYLAEDLPAESVDDPSGDAENEGEDQADDESTRRVRSTRRRQDAPDLPRVPMENRTVGTTFTGSNGQTYRPSMFLTLTLPSYGKVRPDGTPADPATYDYHRAAMDALHFPKVVDRFWQNLRRCAGYKVQYFATVEAQRRLAPHLHAAVRGVIPRQTVKDVAAATYAQLWWPQCSKPVYVGDELPRWDDVAGRFVDPVNGSKLPTWDEALDAIGDDLAATPAHVVKLGTQLDYQGIIGTAEEKVGKAIGYLTKYLAKSIADTYGDDDEITTPQAIHLDRLHREVRWLPCSPTCSNWLRFGVQPQGAEAGMRPGWCPSKAHDRHHLGLGGRRVLVSRQWTGKTLSEHKADRAEVVRQTLAAAGVEMHDTDRYAATESLEDGSPRFVWEPVDRANDDDLPTWHGLMTRGINERIRWRTDYEQAKRAGPTTDDTSSATDHNPASTAA</sequence>
<feature type="compositionally biased region" description="Polar residues" evidence="1">
    <location>
        <begin position="138"/>
        <end position="147"/>
    </location>
</feature>
<dbReference type="AlphaFoldDB" id="A0A4R6K865"/>
<proteinExistence type="predicted"/>
<comment type="caution">
    <text evidence="2">The sequence shown here is derived from an EMBL/GenBank/DDBJ whole genome shotgun (WGS) entry which is preliminary data.</text>
</comment>
<dbReference type="Proteomes" id="UP000295388">
    <property type="component" value="Unassembled WGS sequence"/>
</dbReference>
<protein>
    <recommendedName>
        <fullName evidence="4">Replication initiation protein</fullName>
    </recommendedName>
</protein>
<evidence type="ECO:0000256" key="1">
    <source>
        <dbReference type="SAM" id="MobiDB-lite"/>
    </source>
</evidence>
<feature type="region of interest" description="Disordered" evidence="1">
    <location>
        <begin position="500"/>
        <end position="525"/>
    </location>
</feature>
<gene>
    <name evidence="2" type="ORF">EV643_112202</name>
</gene>
<evidence type="ECO:0000313" key="3">
    <source>
        <dbReference type="Proteomes" id="UP000295388"/>
    </source>
</evidence>
<evidence type="ECO:0008006" key="4">
    <source>
        <dbReference type="Google" id="ProtNLM"/>
    </source>
</evidence>